<dbReference type="Proteomes" id="UP000799537">
    <property type="component" value="Unassembled WGS sequence"/>
</dbReference>
<keyword evidence="3" id="KW-1185">Reference proteome</keyword>
<dbReference type="GeneID" id="54564802"/>
<dbReference type="EMBL" id="ML993582">
    <property type="protein sequence ID" value="KAF2171776.1"/>
    <property type="molecule type" value="Genomic_DNA"/>
</dbReference>
<dbReference type="Pfam" id="PF06985">
    <property type="entry name" value="HET"/>
    <property type="match status" value="1"/>
</dbReference>
<feature type="domain" description="Heterokaryon incompatibility" evidence="1">
    <location>
        <begin position="185"/>
        <end position="338"/>
    </location>
</feature>
<gene>
    <name evidence="2" type="ORF">M409DRAFT_50421</name>
</gene>
<dbReference type="InterPro" id="IPR010730">
    <property type="entry name" value="HET"/>
</dbReference>
<evidence type="ECO:0000313" key="3">
    <source>
        <dbReference type="Proteomes" id="UP000799537"/>
    </source>
</evidence>
<reference evidence="2" key="1">
    <citation type="journal article" date="2020" name="Stud. Mycol.">
        <title>101 Dothideomycetes genomes: a test case for predicting lifestyles and emergence of pathogens.</title>
        <authorList>
            <person name="Haridas S."/>
            <person name="Albert R."/>
            <person name="Binder M."/>
            <person name="Bloem J."/>
            <person name="Labutti K."/>
            <person name="Salamov A."/>
            <person name="Andreopoulos B."/>
            <person name="Baker S."/>
            <person name="Barry K."/>
            <person name="Bills G."/>
            <person name="Bluhm B."/>
            <person name="Cannon C."/>
            <person name="Castanera R."/>
            <person name="Culley D."/>
            <person name="Daum C."/>
            <person name="Ezra D."/>
            <person name="Gonzalez J."/>
            <person name="Henrissat B."/>
            <person name="Kuo A."/>
            <person name="Liang C."/>
            <person name="Lipzen A."/>
            <person name="Lutzoni F."/>
            <person name="Magnuson J."/>
            <person name="Mondo S."/>
            <person name="Nolan M."/>
            <person name="Ohm R."/>
            <person name="Pangilinan J."/>
            <person name="Park H.-J."/>
            <person name="Ramirez L."/>
            <person name="Alfaro M."/>
            <person name="Sun H."/>
            <person name="Tritt A."/>
            <person name="Yoshinaga Y."/>
            <person name="Zwiers L.-H."/>
            <person name="Turgeon B."/>
            <person name="Goodwin S."/>
            <person name="Spatafora J."/>
            <person name="Crous P."/>
            <person name="Grigoriev I."/>
        </authorList>
    </citation>
    <scope>NUCLEOTIDE SEQUENCE</scope>
    <source>
        <strain evidence="2">ATCC 36951</strain>
    </source>
</reference>
<accession>A0A6A6D2C1</accession>
<protein>
    <recommendedName>
        <fullName evidence="1">Heterokaryon incompatibility domain-containing protein</fullName>
    </recommendedName>
</protein>
<proteinExistence type="predicted"/>
<evidence type="ECO:0000313" key="2">
    <source>
        <dbReference type="EMBL" id="KAF2171776.1"/>
    </source>
</evidence>
<name>A0A6A6D2C1_ZASCE</name>
<dbReference type="AlphaFoldDB" id="A0A6A6D2C1"/>
<dbReference type="PANTHER" id="PTHR33112:SF16">
    <property type="entry name" value="HETEROKARYON INCOMPATIBILITY DOMAIN-CONTAINING PROTEIN"/>
    <property type="match status" value="1"/>
</dbReference>
<evidence type="ECO:0000259" key="1">
    <source>
        <dbReference type="Pfam" id="PF06985"/>
    </source>
</evidence>
<dbReference type="PANTHER" id="PTHR33112">
    <property type="entry name" value="DOMAIN PROTEIN, PUTATIVE-RELATED"/>
    <property type="match status" value="1"/>
</dbReference>
<dbReference type="OrthoDB" id="2958217at2759"/>
<sequence>MLCGRCTSIFGDNALDHWLSKTSIRIGFVVVSGEKWLEHHLTAPALREAAAAGCFICSGTLHRFPDLDQGTIYTMSVLTTRQAFNRLEVMPLGMKDRSRVAMFHLERVNEASKVFELSNLSLMEPTTGGRHCLDLAKYWLDECCGQHQSCRVSRTPEQYPTRLLVIDGNRVRLVKTRDEMPEGPFATLSHCWGTHPIDVLTPSNINEFMVGRPIQELPPSFRDFCEVCQHLGIRYVWIDSFCILQGSSPESVQDWERESLLMETVYANSLLNIGASHASSSQEGCFQPRSEFIRTHFLHWKAAKNEPSQMYALTDFYRDRNTAFNNLHLFSRAWVVQERLLSPRMLHYGKDQLWWQCAEAPLLCEQYPGSGWKLTCPSINSLRPAGLEEYQGNLNELWNGIMTVYSGCGLTKPQTDKPRAIQGIGNRIARLTGDDFVEGFFWRQLPKALCWQVTYEARQLGRASEYRAPSWSWVSMDCQLYFDESMNRSKAGELLAAVVCRGENEGRRFLACVGKLLPLTWSSRESGSQVRLQIAGLEGTLSCPLDEPDVPEAVIRKMDLAFFSIFLEIDEEPRRISFVVGIVLSKCEGGTWCRIGMSFSGTYKYEKVIQRLQTTKSTVVVLV</sequence>
<organism evidence="2 3">
    <name type="scientific">Zasmidium cellare ATCC 36951</name>
    <dbReference type="NCBI Taxonomy" id="1080233"/>
    <lineage>
        <taxon>Eukaryota</taxon>
        <taxon>Fungi</taxon>
        <taxon>Dikarya</taxon>
        <taxon>Ascomycota</taxon>
        <taxon>Pezizomycotina</taxon>
        <taxon>Dothideomycetes</taxon>
        <taxon>Dothideomycetidae</taxon>
        <taxon>Mycosphaerellales</taxon>
        <taxon>Mycosphaerellaceae</taxon>
        <taxon>Zasmidium</taxon>
    </lineage>
</organism>
<dbReference type="RefSeq" id="XP_033672665.1">
    <property type="nucleotide sequence ID" value="XM_033811530.1"/>
</dbReference>